<dbReference type="FunCoup" id="A0A162NKF0">
    <property type="interactions" value="604"/>
</dbReference>
<dbReference type="InterPro" id="IPR002777">
    <property type="entry name" value="PFD_beta-like"/>
</dbReference>
<name>A0A162NKF0_PHYB8</name>
<dbReference type="SUPFAM" id="SSF46579">
    <property type="entry name" value="Prefoldin"/>
    <property type="match status" value="1"/>
</dbReference>
<evidence type="ECO:0000256" key="2">
    <source>
        <dbReference type="ARBA" id="ARBA00023186"/>
    </source>
</evidence>
<evidence type="ECO:0000313" key="4">
    <source>
        <dbReference type="EMBL" id="OAD70494.1"/>
    </source>
</evidence>
<dbReference type="CDD" id="cd23163">
    <property type="entry name" value="Prefoldin_2"/>
    <property type="match status" value="1"/>
</dbReference>
<reference evidence="5" key="1">
    <citation type="submission" date="2015-06" db="EMBL/GenBank/DDBJ databases">
        <title>Expansion of signal transduction pathways in fungi by whole-genome duplication.</title>
        <authorList>
            <consortium name="DOE Joint Genome Institute"/>
            <person name="Corrochano L.M."/>
            <person name="Kuo A."/>
            <person name="Marcet-Houben M."/>
            <person name="Polaino S."/>
            <person name="Salamov A."/>
            <person name="Villalobos J.M."/>
            <person name="Alvarez M.I."/>
            <person name="Avalos J."/>
            <person name="Benito E.P."/>
            <person name="Benoit I."/>
            <person name="Burger G."/>
            <person name="Camino L.P."/>
            <person name="Canovas D."/>
            <person name="Cerda-Olmedo E."/>
            <person name="Cheng J.-F."/>
            <person name="Dominguez A."/>
            <person name="Elias M."/>
            <person name="Eslava A.P."/>
            <person name="Glaser F."/>
            <person name="Grimwood J."/>
            <person name="Gutierrez G."/>
            <person name="Heitman J."/>
            <person name="Henrissat B."/>
            <person name="Iturriaga E.A."/>
            <person name="Lang B.F."/>
            <person name="Lavin J.L."/>
            <person name="Lee S."/>
            <person name="Li W."/>
            <person name="Lindquist E."/>
            <person name="Lopez-Garcia S."/>
            <person name="Luque E.M."/>
            <person name="Marcos A.T."/>
            <person name="Martin J."/>
            <person name="McCluskey K."/>
            <person name="Medina H.R."/>
            <person name="Miralles-Duran A."/>
            <person name="Miyazaki A."/>
            <person name="Munoz-Torres E."/>
            <person name="Oguiza J.A."/>
            <person name="Ohm R."/>
            <person name="Olmedo M."/>
            <person name="Orejas M."/>
            <person name="Ortiz-Castellanos L."/>
            <person name="Pisabarro A.G."/>
            <person name="Rodriguez-Romero J."/>
            <person name="Ruiz-Herrera J."/>
            <person name="Ruiz-Vazquez R."/>
            <person name="Sanz C."/>
            <person name="Schackwitz W."/>
            <person name="Schmutz J."/>
            <person name="Shahriari M."/>
            <person name="Shelest E."/>
            <person name="Silva-Franco F."/>
            <person name="Soanes D."/>
            <person name="Syed K."/>
            <person name="Tagua V.G."/>
            <person name="Talbot N.J."/>
            <person name="Thon M."/>
            <person name="De vries R.P."/>
            <person name="Wiebenga A."/>
            <person name="Yadav J.S."/>
            <person name="Braun E.L."/>
            <person name="Baker S."/>
            <person name="Garre V."/>
            <person name="Horwitz B."/>
            <person name="Torres-Martinez S."/>
            <person name="Idnurm A."/>
            <person name="Herrera-Estrella A."/>
            <person name="Gabaldon T."/>
            <person name="Grigoriev I.V."/>
        </authorList>
    </citation>
    <scope>NUCLEOTIDE SEQUENCE [LARGE SCALE GENOMIC DNA]</scope>
    <source>
        <strain evidence="5">NRRL 1555(-)</strain>
    </source>
</reference>
<dbReference type="Pfam" id="PF01920">
    <property type="entry name" value="Prefoldin_2"/>
    <property type="match status" value="1"/>
</dbReference>
<feature type="non-terminal residue" evidence="4">
    <location>
        <position position="1"/>
    </location>
</feature>
<accession>A0A162NKF0</accession>
<evidence type="ECO:0000313" key="5">
    <source>
        <dbReference type="Proteomes" id="UP000077315"/>
    </source>
</evidence>
<evidence type="ECO:0000256" key="3">
    <source>
        <dbReference type="SAM" id="Coils"/>
    </source>
</evidence>
<dbReference type="GO" id="GO:0016272">
    <property type="term" value="C:prefoldin complex"/>
    <property type="evidence" value="ECO:0007669"/>
    <property type="project" value="InterPro"/>
</dbReference>
<keyword evidence="2" id="KW-0143">Chaperone</keyword>
<dbReference type="AlphaFoldDB" id="A0A162NKF0"/>
<feature type="coiled-coil region" evidence="3">
    <location>
        <begin position="1"/>
        <end position="28"/>
    </location>
</feature>
<evidence type="ECO:0008006" key="6">
    <source>
        <dbReference type="Google" id="ProtNLM"/>
    </source>
</evidence>
<dbReference type="OrthoDB" id="29646at2759"/>
<keyword evidence="3" id="KW-0175">Coiled coil</keyword>
<dbReference type="GO" id="GO:0006457">
    <property type="term" value="P:protein folding"/>
    <property type="evidence" value="ECO:0007669"/>
    <property type="project" value="InterPro"/>
</dbReference>
<sequence length="101" mass="11660">YNQYKGELQSLAQKIGELESEVEEHKLVIDSISPLEPGRKCFRMVGGVLVERTVKEVLPALETNYNGIQQVIQSLLQSYKRKEQEFVEFQKKHSIQVVARQ</sequence>
<dbReference type="GeneID" id="28989364"/>
<dbReference type="PANTHER" id="PTHR13303">
    <property type="entry name" value="PREFOLDIN SUBUNIT 2"/>
    <property type="match status" value="1"/>
</dbReference>
<dbReference type="InterPro" id="IPR027235">
    <property type="entry name" value="PFD2"/>
</dbReference>
<dbReference type="InParanoid" id="A0A162NKF0"/>
<dbReference type="EMBL" id="KV440988">
    <property type="protein sequence ID" value="OAD70494.1"/>
    <property type="molecule type" value="Genomic_DNA"/>
</dbReference>
<dbReference type="VEuPathDB" id="FungiDB:PHYBLDRAFT_115400"/>
<dbReference type="GO" id="GO:0051082">
    <property type="term" value="F:unfolded protein binding"/>
    <property type="evidence" value="ECO:0007669"/>
    <property type="project" value="InterPro"/>
</dbReference>
<comment type="similarity">
    <text evidence="1">Belongs to the prefoldin subunit beta family.</text>
</comment>
<dbReference type="InterPro" id="IPR009053">
    <property type="entry name" value="Prefoldin"/>
</dbReference>
<dbReference type="RefSeq" id="XP_018288534.1">
    <property type="nucleotide sequence ID" value="XM_018428458.1"/>
</dbReference>
<keyword evidence="5" id="KW-1185">Reference proteome</keyword>
<dbReference type="STRING" id="763407.A0A162NKF0"/>
<evidence type="ECO:0000256" key="1">
    <source>
        <dbReference type="ARBA" id="ARBA00008045"/>
    </source>
</evidence>
<proteinExistence type="inferred from homology"/>
<organism evidence="4 5">
    <name type="scientific">Phycomyces blakesleeanus (strain ATCC 8743b / DSM 1359 / FGSC 10004 / NBRC 33097 / NRRL 1555)</name>
    <dbReference type="NCBI Taxonomy" id="763407"/>
    <lineage>
        <taxon>Eukaryota</taxon>
        <taxon>Fungi</taxon>
        <taxon>Fungi incertae sedis</taxon>
        <taxon>Mucoromycota</taxon>
        <taxon>Mucoromycotina</taxon>
        <taxon>Mucoromycetes</taxon>
        <taxon>Mucorales</taxon>
        <taxon>Phycomycetaceae</taxon>
        <taxon>Phycomyces</taxon>
    </lineage>
</organism>
<dbReference type="FunFam" id="1.10.287.370:FF:000002">
    <property type="entry name" value="Prefoldin subunit 2"/>
    <property type="match status" value="1"/>
</dbReference>
<dbReference type="Gene3D" id="1.10.287.370">
    <property type="match status" value="1"/>
</dbReference>
<gene>
    <name evidence="4" type="ORF">PHYBLDRAFT_115400</name>
</gene>
<protein>
    <recommendedName>
        <fullName evidence="6">Prefoldin subunit 2</fullName>
    </recommendedName>
</protein>
<dbReference type="Proteomes" id="UP000077315">
    <property type="component" value="Unassembled WGS sequence"/>
</dbReference>